<evidence type="ECO:0000256" key="2">
    <source>
        <dbReference type="SAM" id="MobiDB-lite"/>
    </source>
</evidence>
<evidence type="ECO:0000256" key="1">
    <source>
        <dbReference type="ARBA" id="ARBA00022729"/>
    </source>
</evidence>
<feature type="region of interest" description="Disordered" evidence="2">
    <location>
        <begin position="272"/>
        <end position="299"/>
    </location>
</feature>
<name>A0A7Y0DWH5_9PROT</name>
<protein>
    <submittedName>
        <fullName evidence="4">VCBS repeat-containing protein</fullName>
    </submittedName>
</protein>
<dbReference type="RefSeq" id="WP_169623215.1">
    <property type="nucleotide sequence ID" value="NZ_JABBNT010000001.1"/>
</dbReference>
<keyword evidence="5" id="KW-1185">Reference proteome</keyword>
<organism evidence="4 5">
    <name type="scientific">Pacificispira spongiicola</name>
    <dbReference type="NCBI Taxonomy" id="2729598"/>
    <lineage>
        <taxon>Bacteria</taxon>
        <taxon>Pseudomonadati</taxon>
        <taxon>Pseudomonadota</taxon>
        <taxon>Alphaproteobacteria</taxon>
        <taxon>Rhodospirillales</taxon>
        <taxon>Rhodospirillaceae</taxon>
        <taxon>Pacificispira</taxon>
    </lineage>
</organism>
<evidence type="ECO:0000313" key="4">
    <source>
        <dbReference type="EMBL" id="NMM42895.1"/>
    </source>
</evidence>
<feature type="chain" id="PRO_5031184549" evidence="3">
    <location>
        <begin position="22"/>
        <end position="299"/>
    </location>
</feature>
<dbReference type="InterPro" id="IPR013517">
    <property type="entry name" value="FG-GAP"/>
</dbReference>
<dbReference type="Pfam" id="PF13517">
    <property type="entry name" value="FG-GAP_3"/>
    <property type="match status" value="1"/>
</dbReference>
<evidence type="ECO:0000313" key="5">
    <source>
        <dbReference type="Proteomes" id="UP000539372"/>
    </source>
</evidence>
<gene>
    <name evidence="4" type="ORF">HH303_00290</name>
</gene>
<evidence type="ECO:0000256" key="3">
    <source>
        <dbReference type="SAM" id="SignalP"/>
    </source>
</evidence>
<dbReference type="AlphaFoldDB" id="A0A7Y0DWH5"/>
<proteinExistence type="predicted"/>
<dbReference type="SUPFAM" id="SSF69318">
    <property type="entry name" value="Integrin alpha N-terminal domain"/>
    <property type="match status" value="1"/>
</dbReference>
<keyword evidence="1 3" id="KW-0732">Signal</keyword>
<dbReference type="Proteomes" id="UP000539372">
    <property type="component" value="Unassembled WGS sequence"/>
</dbReference>
<sequence length="299" mass="32326">MTRTFVALLVWLTIAPPMAMAGTRLPDGGEARLEGLTAYYSDPTDRYDHGILGDEIEAASLTIETGGRTIRVSLPEDQVFEDLTPRIVDADGDGRPEILTVLSSLDHGAAIALYSPEGKQLALSPFIGKPHRWLNPVGVADFTGDGHPEIAVVETPHIAGVLVLYRWDGQSGTLVERQRVPGFSTHVIGSRDQDLSIIVDWDGDGVADILLPSQDRTALIGASFAGDMFREVDRFSLRREISGNLILQGNFLIVPIKGRPNRTFTRPYNPAEAALKKSHHLPPPSPAQAEMPSGAPAAQ</sequence>
<dbReference type="EMBL" id="JABBNT010000001">
    <property type="protein sequence ID" value="NMM42895.1"/>
    <property type="molecule type" value="Genomic_DNA"/>
</dbReference>
<feature type="signal peptide" evidence="3">
    <location>
        <begin position="1"/>
        <end position="21"/>
    </location>
</feature>
<comment type="caution">
    <text evidence="4">The sequence shown here is derived from an EMBL/GenBank/DDBJ whole genome shotgun (WGS) entry which is preliminary data.</text>
</comment>
<reference evidence="4 5" key="1">
    <citation type="submission" date="2020-04" db="EMBL/GenBank/DDBJ databases">
        <title>Rhodospirillaceae bacterium KN72 isolated from deep sea.</title>
        <authorList>
            <person name="Zhang D.-C."/>
        </authorList>
    </citation>
    <scope>NUCLEOTIDE SEQUENCE [LARGE SCALE GENOMIC DNA]</scope>
    <source>
        <strain evidence="4 5">KN72</strain>
    </source>
</reference>
<accession>A0A7Y0DWH5</accession>
<dbReference type="InterPro" id="IPR028994">
    <property type="entry name" value="Integrin_alpha_N"/>
</dbReference>